<dbReference type="Pfam" id="PF00012">
    <property type="entry name" value="HSP70"/>
    <property type="match status" value="1"/>
</dbReference>
<dbReference type="SUPFAM" id="SSF53067">
    <property type="entry name" value="Actin-like ATPase domain"/>
    <property type="match status" value="2"/>
</dbReference>
<feature type="coiled-coil region" evidence="4">
    <location>
        <begin position="519"/>
        <end position="563"/>
    </location>
</feature>
<name>A0A9N9HPA8_9GLOM</name>
<dbReference type="Gene3D" id="1.20.1270.10">
    <property type="match status" value="1"/>
</dbReference>
<proteinExistence type="inferred from homology"/>
<keyword evidence="4" id="KW-0175">Coiled coil</keyword>
<protein>
    <submittedName>
        <fullName evidence="5">2752_t:CDS:1</fullName>
    </submittedName>
</protein>
<dbReference type="InterPro" id="IPR029047">
    <property type="entry name" value="HSP70_peptide-bd_sf"/>
</dbReference>
<dbReference type="FunFam" id="3.30.30.30:FF:000001">
    <property type="entry name" value="heat shock 70 kDa protein-like"/>
    <property type="match status" value="1"/>
</dbReference>
<dbReference type="InterPro" id="IPR013126">
    <property type="entry name" value="Hsp_70_fam"/>
</dbReference>
<keyword evidence="6" id="KW-1185">Reference proteome</keyword>
<sequence>MSEGLTVGIDLGTSYSCVGVWNNDRVDIIANDQGNRTTPSFVTFTDKERFIGDAAKNLIAINTYSTVFSTKCLIGRNFYDKDVQRYIKHWPFKTFNTNGRPFVQVDYKGEERNFTTEEILSMILIKIKEFAEDSLCKKVKSAVITSPAYFNASQRQALKDAGTIAGLHVLRIISDPSAAAIAYYGLDKKIVGEQNVLILDFGGGTFEATLLTIKDGIFEVKATACDTHLGGEYFDYRLVDYFVQEFEHNYKSDLSKDARALCRLKNACERAKRSLSTSKKTFISIDSLFEDIDFHSSLTRTKFEKLNRDLFKSTIKLIERVLRDAKLYKGQVHEIVLVGGSTRIPKIQNMVSEFFNGKTPNKSINPDEAVANGAAVYAAMLSGDTSENIQDLNLIDVNADFGLSIGIKATDGAMKPIIRSNDSLPIRRTVIISTYFDNQSEIPIKIYEGEYACTINNNFLAEFELSGIPPAPKGTPQVEFTFDIDVNCTLNVSAVDKRIGRPNMLTITIDDGRLSREEVERMIAEVEEYRVEEEKVAQKLRARNELESCAHSLRNKLKELEVAIQESIMWLENNQEADKDEYVKQQKSLDTIANLTATRLCLKTTEEGEQTIEEVD</sequence>
<dbReference type="AlphaFoldDB" id="A0A9N9HPA8"/>
<dbReference type="PRINTS" id="PR00301">
    <property type="entry name" value="HEATSHOCK70"/>
</dbReference>
<evidence type="ECO:0000313" key="6">
    <source>
        <dbReference type="Proteomes" id="UP000789570"/>
    </source>
</evidence>
<dbReference type="Gene3D" id="3.90.640.10">
    <property type="entry name" value="Actin, Chain A, domain 4"/>
    <property type="match status" value="1"/>
</dbReference>
<dbReference type="Gene3D" id="3.30.30.30">
    <property type="match status" value="1"/>
</dbReference>
<comment type="similarity">
    <text evidence="3">Belongs to the heat shock protein 70 family.</text>
</comment>
<gene>
    <name evidence="5" type="ORF">FCALED_LOCUS13379</name>
</gene>
<dbReference type="InterPro" id="IPR018181">
    <property type="entry name" value="Heat_shock_70_CS"/>
</dbReference>
<dbReference type="EMBL" id="CAJVPQ010007652">
    <property type="protein sequence ID" value="CAG8699026.1"/>
    <property type="molecule type" value="Genomic_DNA"/>
</dbReference>
<evidence type="ECO:0000256" key="4">
    <source>
        <dbReference type="SAM" id="Coils"/>
    </source>
</evidence>
<dbReference type="Gene3D" id="3.30.420.40">
    <property type="match status" value="2"/>
</dbReference>
<dbReference type="PANTHER" id="PTHR19375">
    <property type="entry name" value="HEAT SHOCK PROTEIN 70KDA"/>
    <property type="match status" value="1"/>
</dbReference>
<dbReference type="InterPro" id="IPR043129">
    <property type="entry name" value="ATPase_NBD"/>
</dbReference>
<dbReference type="InterPro" id="IPR029048">
    <property type="entry name" value="HSP70_C_sf"/>
</dbReference>
<dbReference type="SUPFAM" id="SSF100934">
    <property type="entry name" value="Heat shock protein 70kD (HSP70), C-terminal subdomain"/>
    <property type="match status" value="1"/>
</dbReference>
<accession>A0A9N9HPA8</accession>
<dbReference type="Proteomes" id="UP000789570">
    <property type="component" value="Unassembled WGS sequence"/>
</dbReference>
<dbReference type="SUPFAM" id="SSF100920">
    <property type="entry name" value="Heat shock protein 70kD (HSP70), peptide-binding domain"/>
    <property type="match status" value="1"/>
</dbReference>
<dbReference type="PROSITE" id="PS00297">
    <property type="entry name" value="HSP70_1"/>
    <property type="match status" value="1"/>
</dbReference>
<dbReference type="Gene3D" id="2.60.34.10">
    <property type="entry name" value="Substrate Binding Domain Of DNAk, Chain A, domain 1"/>
    <property type="match status" value="1"/>
</dbReference>
<dbReference type="OrthoDB" id="2401965at2759"/>
<dbReference type="PROSITE" id="PS00329">
    <property type="entry name" value="HSP70_2"/>
    <property type="match status" value="1"/>
</dbReference>
<evidence type="ECO:0000256" key="2">
    <source>
        <dbReference type="ARBA" id="ARBA00022840"/>
    </source>
</evidence>
<evidence type="ECO:0000313" key="5">
    <source>
        <dbReference type="EMBL" id="CAG8699026.1"/>
    </source>
</evidence>
<evidence type="ECO:0000256" key="3">
    <source>
        <dbReference type="RuleBase" id="RU003322"/>
    </source>
</evidence>
<comment type="caution">
    <text evidence="5">The sequence shown here is derived from an EMBL/GenBank/DDBJ whole genome shotgun (WGS) entry which is preliminary data.</text>
</comment>
<dbReference type="GO" id="GO:0140662">
    <property type="term" value="F:ATP-dependent protein folding chaperone"/>
    <property type="evidence" value="ECO:0007669"/>
    <property type="project" value="InterPro"/>
</dbReference>
<reference evidence="5" key="1">
    <citation type="submission" date="2021-06" db="EMBL/GenBank/DDBJ databases">
        <authorList>
            <person name="Kallberg Y."/>
            <person name="Tangrot J."/>
            <person name="Rosling A."/>
        </authorList>
    </citation>
    <scope>NUCLEOTIDE SEQUENCE</scope>
    <source>
        <strain evidence="5">UK204</strain>
    </source>
</reference>
<organism evidence="5 6">
    <name type="scientific">Funneliformis caledonium</name>
    <dbReference type="NCBI Taxonomy" id="1117310"/>
    <lineage>
        <taxon>Eukaryota</taxon>
        <taxon>Fungi</taxon>
        <taxon>Fungi incertae sedis</taxon>
        <taxon>Mucoromycota</taxon>
        <taxon>Glomeromycotina</taxon>
        <taxon>Glomeromycetes</taxon>
        <taxon>Glomerales</taxon>
        <taxon>Glomeraceae</taxon>
        <taxon>Funneliformis</taxon>
    </lineage>
</organism>
<keyword evidence="2 3" id="KW-0067">ATP-binding</keyword>
<keyword evidence="1 3" id="KW-0547">Nucleotide-binding</keyword>
<evidence type="ECO:0000256" key="1">
    <source>
        <dbReference type="ARBA" id="ARBA00022741"/>
    </source>
</evidence>
<dbReference type="FunFam" id="3.90.640.10:FF:000002">
    <property type="entry name" value="Heat shock 70 kDa"/>
    <property type="match status" value="1"/>
</dbReference>
<dbReference type="GO" id="GO:0005524">
    <property type="term" value="F:ATP binding"/>
    <property type="evidence" value="ECO:0007669"/>
    <property type="project" value="UniProtKB-KW"/>
</dbReference>